<evidence type="ECO:0000256" key="1">
    <source>
        <dbReference type="ARBA" id="ARBA00004370"/>
    </source>
</evidence>
<feature type="chain" id="PRO_5046938441" evidence="3">
    <location>
        <begin position="25"/>
        <end position="393"/>
    </location>
</feature>
<name>A0ABS8GXK7_9FLAO</name>
<proteinExistence type="predicted"/>
<gene>
    <name evidence="5" type="ORF">LLW17_17470</name>
</gene>
<keyword evidence="2" id="KW-0472">Membrane</keyword>
<keyword evidence="3" id="KW-0732">Signal</keyword>
<dbReference type="RefSeq" id="WP_228231578.1">
    <property type="nucleotide sequence ID" value="NZ_JAJGMW010000032.1"/>
</dbReference>
<sequence>MKKIMNPTLLVTGLLLCFSFSAFAQESPEDSRKKGFITRYINKIFNDTVSQEKSQFLFYPVMGVRPETGLEFGVVPLMVFYANEDTNNRLSEINAYAFFTFNGQYGLRINHAIYSDQDKWFFLGDLDFEQFPLKYYGIGNDVPEDNIAIVDATQIQIKERVLRKVLDNFYIGLETDFRSLTNVSFESPEDSDQPLYIELPFGAGGSTNFGMGIGFVYDERHNVLNERDAFFSEFAYLNYNPFWQSDVKYQLITSDSRFFTPVGKNDVLAAQLIGQFNFGGDVPFNQLSYLGGESIMRGYFDGRFRDRNQIAAQVEYRFLPLKLGFSNRIGATVFTGVGEVFDGWNEIQMNNLKWSAGAGARFLLFQQKDIFIRFDYAFTRDGSNFYLSIGEAF</sequence>
<accession>A0ABS8GXK7</accession>
<evidence type="ECO:0000313" key="5">
    <source>
        <dbReference type="EMBL" id="MCC4214518.1"/>
    </source>
</evidence>
<dbReference type="Pfam" id="PF01103">
    <property type="entry name" value="Omp85"/>
    <property type="match status" value="1"/>
</dbReference>
<feature type="domain" description="Bacterial surface antigen (D15)" evidence="4">
    <location>
        <begin position="117"/>
        <end position="393"/>
    </location>
</feature>
<comment type="caution">
    <text evidence="5">The sequence shown here is derived from an EMBL/GenBank/DDBJ whole genome shotgun (WGS) entry which is preliminary data.</text>
</comment>
<comment type="subcellular location">
    <subcellularLocation>
        <location evidence="1">Membrane</location>
    </subcellularLocation>
</comment>
<feature type="signal peptide" evidence="3">
    <location>
        <begin position="1"/>
        <end position="24"/>
    </location>
</feature>
<dbReference type="Proteomes" id="UP001197770">
    <property type="component" value="Unassembled WGS sequence"/>
</dbReference>
<evidence type="ECO:0000259" key="4">
    <source>
        <dbReference type="Pfam" id="PF01103"/>
    </source>
</evidence>
<dbReference type="EMBL" id="JAJGMW010000032">
    <property type="protein sequence ID" value="MCC4214518.1"/>
    <property type="molecule type" value="Genomic_DNA"/>
</dbReference>
<organism evidence="5 6">
    <name type="scientific">Leeuwenhoekiella parthenopeia</name>
    <dbReference type="NCBI Taxonomy" id="2890320"/>
    <lineage>
        <taxon>Bacteria</taxon>
        <taxon>Pseudomonadati</taxon>
        <taxon>Bacteroidota</taxon>
        <taxon>Flavobacteriia</taxon>
        <taxon>Flavobacteriales</taxon>
        <taxon>Flavobacteriaceae</taxon>
        <taxon>Leeuwenhoekiella</taxon>
    </lineage>
</organism>
<evidence type="ECO:0000256" key="2">
    <source>
        <dbReference type="ARBA" id="ARBA00023136"/>
    </source>
</evidence>
<evidence type="ECO:0000313" key="6">
    <source>
        <dbReference type="Proteomes" id="UP001197770"/>
    </source>
</evidence>
<keyword evidence="6" id="KW-1185">Reference proteome</keyword>
<dbReference type="InterPro" id="IPR000184">
    <property type="entry name" value="Bac_surfAg_D15"/>
</dbReference>
<reference evidence="5 6" key="1">
    <citation type="submission" date="2021-11" db="EMBL/GenBank/DDBJ databases">
        <title>Seasonal and diel survey of microbial diversity of the Tyrrhenian coast.</title>
        <authorList>
            <person name="Gattoni G."/>
            <person name="Corral P."/>
        </authorList>
    </citation>
    <scope>NUCLEOTIDE SEQUENCE [LARGE SCALE GENOMIC DNA]</scope>
    <source>
        <strain evidence="5 6">Mr9</strain>
    </source>
</reference>
<evidence type="ECO:0000256" key="3">
    <source>
        <dbReference type="SAM" id="SignalP"/>
    </source>
</evidence>
<dbReference type="Gene3D" id="2.40.160.50">
    <property type="entry name" value="membrane protein fhac: a member of the omp85/tpsb transporter family"/>
    <property type="match status" value="1"/>
</dbReference>
<protein>
    <submittedName>
        <fullName evidence="5">Outer membrane protein assembly factor</fullName>
    </submittedName>
</protein>